<dbReference type="SUPFAM" id="SSF55961">
    <property type="entry name" value="Bet v1-like"/>
    <property type="match status" value="1"/>
</dbReference>
<dbReference type="RefSeq" id="WP_311696894.1">
    <property type="nucleotide sequence ID" value="NZ_JAVREY010000024.1"/>
</dbReference>
<dbReference type="Proteomes" id="UP001183809">
    <property type="component" value="Unassembled WGS sequence"/>
</dbReference>
<evidence type="ECO:0000313" key="1">
    <source>
        <dbReference type="EMBL" id="MDT0465425.1"/>
    </source>
</evidence>
<proteinExistence type="predicted"/>
<gene>
    <name evidence="1" type="ORF">RM764_20870</name>
</gene>
<keyword evidence="2" id="KW-1185">Reference proteome</keyword>
<sequence>MSKESSTSADVPLADIPGLIRIENAGKEELTAHCMELTHAVYPHHQVYGQYCTIHEYVDCPPEQAYDYLRQGHHLEEWTCSLRDFAPTGTPGLWVGRDRLEDDTSIYCKVLANPEAMTVDYHCSWDQGDKLWMIYLMRVVPARLVLDKPGSVITWTNCRHPYYDDNPHPDLAPRPERPWVGDYWDLFYAGHTVEMHNLKAILEHRHRSGLPVGSAPARTVAQ</sequence>
<reference evidence="2" key="1">
    <citation type="submission" date="2023-07" db="EMBL/GenBank/DDBJ databases">
        <title>30 novel species of actinomycetes from the DSMZ collection.</title>
        <authorList>
            <person name="Nouioui I."/>
        </authorList>
    </citation>
    <scope>NUCLEOTIDE SEQUENCE [LARGE SCALE GENOMIC DNA]</scope>
    <source>
        <strain evidence="2">DSM 41699</strain>
    </source>
</reference>
<evidence type="ECO:0000313" key="2">
    <source>
        <dbReference type="Proteomes" id="UP001183809"/>
    </source>
</evidence>
<dbReference type="EMBL" id="JAVREY010000024">
    <property type="protein sequence ID" value="MDT0465425.1"/>
    <property type="molecule type" value="Genomic_DNA"/>
</dbReference>
<accession>A0ABU2TWT4</accession>
<comment type="caution">
    <text evidence="1">The sequence shown here is derived from an EMBL/GenBank/DDBJ whole genome shotgun (WGS) entry which is preliminary data.</text>
</comment>
<organism evidence="1 2">
    <name type="scientific">Streptomyces gibsoniae</name>
    <dbReference type="NCBI Taxonomy" id="3075529"/>
    <lineage>
        <taxon>Bacteria</taxon>
        <taxon>Bacillati</taxon>
        <taxon>Actinomycetota</taxon>
        <taxon>Actinomycetes</taxon>
        <taxon>Kitasatosporales</taxon>
        <taxon>Streptomycetaceae</taxon>
        <taxon>Streptomyces</taxon>
    </lineage>
</organism>
<protein>
    <submittedName>
        <fullName evidence="1">SRPBCC family protein</fullName>
    </submittedName>
</protein>
<dbReference type="InterPro" id="IPR023393">
    <property type="entry name" value="START-like_dom_sf"/>
</dbReference>
<name>A0ABU2TWT4_9ACTN</name>
<dbReference type="Gene3D" id="3.30.530.20">
    <property type="match status" value="1"/>
</dbReference>